<protein>
    <recommendedName>
        <fullName evidence="5 13">Guanylate kinase</fullName>
        <ecNumber evidence="4 13">2.7.4.8</ecNumber>
    </recommendedName>
    <alternativeName>
        <fullName evidence="11 13">GMP kinase</fullName>
    </alternativeName>
</protein>
<evidence type="ECO:0000259" key="14">
    <source>
        <dbReference type="PROSITE" id="PS50052"/>
    </source>
</evidence>
<evidence type="ECO:0000256" key="10">
    <source>
        <dbReference type="ARBA" id="ARBA00022840"/>
    </source>
</evidence>
<dbReference type="PANTHER" id="PTHR23117:SF13">
    <property type="entry name" value="GUANYLATE KINASE"/>
    <property type="match status" value="1"/>
</dbReference>
<evidence type="ECO:0000313" key="16">
    <source>
        <dbReference type="EMBL" id="WOF12837.1"/>
    </source>
</evidence>
<comment type="function">
    <text evidence="1 13">Essential for recycling GMP and indirectly, cGMP.</text>
</comment>
<keyword evidence="8 13" id="KW-0547">Nucleotide-binding</keyword>
<evidence type="ECO:0000256" key="13">
    <source>
        <dbReference type="HAMAP-Rule" id="MF_00328"/>
    </source>
</evidence>
<evidence type="ECO:0000256" key="2">
    <source>
        <dbReference type="ARBA" id="ARBA00004496"/>
    </source>
</evidence>
<dbReference type="EMBL" id="CP043839">
    <property type="protein sequence ID" value="WOF12837.1"/>
    <property type="molecule type" value="Genomic_DNA"/>
</dbReference>
<keyword evidence="6 13" id="KW-0963">Cytoplasm</keyword>
<dbReference type="EMBL" id="JAATLI010000001">
    <property type="protein sequence ID" value="NJC16688.1"/>
    <property type="molecule type" value="Genomic_DNA"/>
</dbReference>
<gene>
    <name evidence="13" type="primary">gmk</name>
    <name evidence="16" type="ORF">F1644_11440</name>
    <name evidence="15" type="ORF">GGR15_000290</name>
</gene>
<dbReference type="NCBIfam" id="TIGR03263">
    <property type="entry name" value="guanyl_kin"/>
    <property type="match status" value="1"/>
</dbReference>
<evidence type="ECO:0000256" key="8">
    <source>
        <dbReference type="ARBA" id="ARBA00022741"/>
    </source>
</evidence>
<dbReference type="PROSITE" id="PS50052">
    <property type="entry name" value="GUANYLATE_KINASE_2"/>
    <property type="match status" value="1"/>
</dbReference>
<dbReference type="HAMAP" id="MF_00328">
    <property type="entry name" value="Guanylate_kinase"/>
    <property type="match status" value="1"/>
</dbReference>
<dbReference type="Pfam" id="PF00625">
    <property type="entry name" value="Guanylate_kin"/>
    <property type="match status" value="1"/>
</dbReference>
<keyword evidence="18" id="KW-1185">Reference proteome</keyword>
<accession>A0A7X5YA41</accession>
<comment type="similarity">
    <text evidence="3 13">Belongs to the guanylate kinase family.</text>
</comment>
<dbReference type="SMART" id="SM00072">
    <property type="entry name" value="GuKc"/>
    <property type="match status" value="1"/>
</dbReference>
<evidence type="ECO:0000256" key="3">
    <source>
        <dbReference type="ARBA" id="ARBA00005790"/>
    </source>
</evidence>
<dbReference type="Proteomes" id="UP000576368">
    <property type="component" value="Unassembled WGS sequence"/>
</dbReference>
<evidence type="ECO:0000256" key="7">
    <source>
        <dbReference type="ARBA" id="ARBA00022679"/>
    </source>
</evidence>
<reference evidence="15 17" key="2">
    <citation type="submission" date="2020-03" db="EMBL/GenBank/DDBJ databases">
        <title>Genomic Encyclopedia of Type Strains, Phase IV (KMG-IV): sequencing the most valuable type-strain genomes for metagenomic binning, comparative biology and taxonomic classification.</title>
        <authorList>
            <person name="Goeker M."/>
        </authorList>
    </citation>
    <scope>NUCLEOTIDE SEQUENCE [LARGE SCALE GENOMIC DNA]</scope>
    <source>
        <strain evidence="15 17">DSM 105722</strain>
    </source>
</reference>
<organism evidence="15 17">
    <name type="scientific">Butyricimonas paravirosa</name>
    <dbReference type="NCBI Taxonomy" id="1472417"/>
    <lineage>
        <taxon>Bacteria</taxon>
        <taxon>Pseudomonadati</taxon>
        <taxon>Bacteroidota</taxon>
        <taxon>Bacteroidia</taxon>
        <taxon>Bacteroidales</taxon>
        <taxon>Odoribacteraceae</taxon>
        <taxon>Butyricimonas</taxon>
    </lineage>
</organism>
<evidence type="ECO:0000313" key="18">
    <source>
        <dbReference type="Proteomes" id="UP001302374"/>
    </source>
</evidence>
<evidence type="ECO:0000256" key="6">
    <source>
        <dbReference type="ARBA" id="ARBA00022490"/>
    </source>
</evidence>
<evidence type="ECO:0000256" key="12">
    <source>
        <dbReference type="ARBA" id="ARBA00048594"/>
    </source>
</evidence>
<dbReference type="Gene3D" id="3.40.50.300">
    <property type="entry name" value="P-loop containing nucleotide triphosphate hydrolases"/>
    <property type="match status" value="1"/>
</dbReference>
<dbReference type="GO" id="GO:0004385">
    <property type="term" value="F:GMP kinase activity"/>
    <property type="evidence" value="ECO:0007669"/>
    <property type="project" value="UniProtKB-UniRule"/>
</dbReference>
<dbReference type="FunFam" id="3.30.63.10:FF:000005">
    <property type="entry name" value="Guanylate kinase"/>
    <property type="match status" value="1"/>
</dbReference>
<dbReference type="GO" id="GO:0005524">
    <property type="term" value="F:ATP binding"/>
    <property type="evidence" value="ECO:0007669"/>
    <property type="project" value="UniProtKB-UniRule"/>
</dbReference>
<comment type="subcellular location">
    <subcellularLocation>
        <location evidence="2 13">Cytoplasm</location>
    </subcellularLocation>
</comment>
<dbReference type="GeneID" id="86891914"/>
<dbReference type="Proteomes" id="UP001302374">
    <property type="component" value="Chromosome"/>
</dbReference>
<evidence type="ECO:0000256" key="5">
    <source>
        <dbReference type="ARBA" id="ARBA00016296"/>
    </source>
</evidence>
<evidence type="ECO:0000256" key="1">
    <source>
        <dbReference type="ARBA" id="ARBA00003531"/>
    </source>
</evidence>
<dbReference type="AlphaFoldDB" id="A0A7X5YA41"/>
<dbReference type="InterPro" id="IPR008145">
    <property type="entry name" value="GK/Ca_channel_bsu"/>
</dbReference>
<evidence type="ECO:0000256" key="9">
    <source>
        <dbReference type="ARBA" id="ARBA00022777"/>
    </source>
</evidence>
<dbReference type="EC" id="2.7.4.8" evidence="4 13"/>
<feature type="domain" description="Guanylate kinase-like" evidence="14">
    <location>
        <begin position="3"/>
        <end position="183"/>
    </location>
</feature>
<keyword evidence="9 13" id="KW-0418">Kinase</keyword>
<dbReference type="SUPFAM" id="SSF52540">
    <property type="entry name" value="P-loop containing nucleoside triphosphate hydrolases"/>
    <property type="match status" value="1"/>
</dbReference>
<dbReference type="CDD" id="cd00071">
    <property type="entry name" value="GMPK"/>
    <property type="match status" value="1"/>
</dbReference>
<proteinExistence type="inferred from homology"/>
<evidence type="ECO:0000256" key="4">
    <source>
        <dbReference type="ARBA" id="ARBA00012961"/>
    </source>
</evidence>
<name>A0A7X5YA41_9BACT</name>
<keyword evidence="10 13" id="KW-0067">ATP-binding</keyword>
<evidence type="ECO:0000256" key="11">
    <source>
        <dbReference type="ARBA" id="ARBA00030128"/>
    </source>
</evidence>
<sequence>MKKKVIIFSAPSGSGKSTIVNYLLAKDFGLEFSVSATCRAPRGEEKHGKEYYFFSTDEFKERIEAEDFLEWEEVYPGCFYGTLKSELERIWKAGHAVVFDVDVVGGVNIKKIFGDQALSVFIKAPSVEVLRQRLIGRGTDSMEKIEQRVAKAEYEMTFADKFDVVIVNDNLDTALAEAEKAVRDFLK</sequence>
<dbReference type="PANTHER" id="PTHR23117">
    <property type="entry name" value="GUANYLATE KINASE-RELATED"/>
    <property type="match status" value="1"/>
</dbReference>
<dbReference type="InterPro" id="IPR017665">
    <property type="entry name" value="Guanylate_kinase"/>
</dbReference>
<evidence type="ECO:0000313" key="15">
    <source>
        <dbReference type="EMBL" id="NJC16688.1"/>
    </source>
</evidence>
<reference evidence="16 18" key="1">
    <citation type="submission" date="2019-09" db="EMBL/GenBank/DDBJ databases">
        <title>Butyricimonas paravirosa DSM 105722 (=214-4 = JCM 18677 = CCUG 65563).</title>
        <authorList>
            <person name="Le Roy T."/>
            <person name="Cani P.D."/>
        </authorList>
    </citation>
    <scope>NUCLEOTIDE SEQUENCE [LARGE SCALE GENOMIC DNA]</scope>
    <source>
        <strain evidence="16 18">DSM 105722</strain>
    </source>
</reference>
<keyword evidence="7 13" id="KW-0808">Transferase</keyword>
<evidence type="ECO:0000313" key="17">
    <source>
        <dbReference type="Proteomes" id="UP000576368"/>
    </source>
</evidence>
<feature type="binding site" evidence="13">
    <location>
        <begin position="10"/>
        <end position="17"/>
    </location>
    <ligand>
        <name>ATP</name>
        <dbReference type="ChEBI" id="CHEBI:30616"/>
    </ligand>
</feature>
<dbReference type="GO" id="GO:0005829">
    <property type="term" value="C:cytosol"/>
    <property type="evidence" value="ECO:0007669"/>
    <property type="project" value="TreeGrafter"/>
</dbReference>
<comment type="catalytic activity">
    <reaction evidence="12 13">
        <text>GMP + ATP = GDP + ADP</text>
        <dbReference type="Rhea" id="RHEA:20780"/>
        <dbReference type="ChEBI" id="CHEBI:30616"/>
        <dbReference type="ChEBI" id="CHEBI:58115"/>
        <dbReference type="ChEBI" id="CHEBI:58189"/>
        <dbReference type="ChEBI" id="CHEBI:456216"/>
        <dbReference type="EC" id="2.7.4.8"/>
    </reaction>
</comment>
<dbReference type="InterPro" id="IPR027417">
    <property type="entry name" value="P-loop_NTPase"/>
</dbReference>
<dbReference type="RefSeq" id="WP_118304546.1">
    <property type="nucleotide sequence ID" value="NZ_BMPA01000001.1"/>
</dbReference>
<dbReference type="Gene3D" id="3.30.63.10">
    <property type="entry name" value="Guanylate Kinase phosphate binding domain"/>
    <property type="match status" value="1"/>
</dbReference>
<dbReference type="InterPro" id="IPR008144">
    <property type="entry name" value="Guanylate_kin-like_dom"/>
</dbReference>